<name>A0A7X0CG98_9BURK</name>
<dbReference type="Proteomes" id="UP000540787">
    <property type="component" value="Unassembled WGS sequence"/>
</dbReference>
<evidence type="ECO:0008006" key="3">
    <source>
        <dbReference type="Google" id="ProtNLM"/>
    </source>
</evidence>
<comment type="caution">
    <text evidence="1">The sequence shown here is derived from an EMBL/GenBank/DDBJ whole genome shotgun (WGS) entry which is preliminary data.</text>
</comment>
<proteinExistence type="predicted"/>
<sequence length="205" mass="21826">MDEQQRLLERLPDYLNGHVEGDDARHIAALLESDAAWKTQAALLGDVRAAIAAQMEEVDNDTGLAELKRRIAKPDTAVPRSSWWQRLGASFLGPALAPALMATLAGVCVMQGWMLYSTPDTEIAWRNAPLGVATPAANLEVRFSADASLAQVEAALIRAESRIVAGPQGGQRYLLQARDPAAAVVQLRASAVVVESTVLVAGPPP</sequence>
<evidence type="ECO:0000313" key="2">
    <source>
        <dbReference type="Proteomes" id="UP000540787"/>
    </source>
</evidence>
<keyword evidence="2" id="KW-1185">Reference proteome</keyword>
<reference evidence="1 2" key="1">
    <citation type="submission" date="2020-08" db="EMBL/GenBank/DDBJ databases">
        <title>The Agave Microbiome: Exploring the role of microbial communities in plant adaptations to desert environments.</title>
        <authorList>
            <person name="Partida-Martinez L.P."/>
        </authorList>
    </citation>
    <scope>NUCLEOTIDE SEQUENCE [LARGE SCALE GENOMIC DNA]</scope>
    <source>
        <strain evidence="1 2">AT3.2</strain>
    </source>
</reference>
<dbReference type="RefSeq" id="WP_183557084.1">
    <property type="nucleotide sequence ID" value="NZ_JACHBX010000005.1"/>
</dbReference>
<dbReference type="EMBL" id="JACHBX010000005">
    <property type="protein sequence ID" value="MBB6136106.1"/>
    <property type="molecule type" value="Genomic_DNA"/>
</dbReference>
<accession>A0A7X0CG98</accession>
<protein>
    <recommendedName>
        <fullName evidence="3">Anti-sigma factor</fullName>
    </recommendedName>
</protein>
<dbReference type="AlphaFoldDB" id="A0A7X0CG98"/>
<evidence type="ECO:0000313" key="1">
    <source>
        <dbReference type="EMBL" id="MBB6136106.1"/>
    </source>
</evidence>
<gene>
    <name evidence="1" type="ORF">HD842_004283</name>
</gene>
<organism evidence="1 2">
    <name type="scientific">Massilia aurea</name>
    <dbReference type="NCBI Taxonomy" id="373040"/>
    <lineage>
        <taxon>Bacteria</taxon>
        <taxon>Pseudomonadati</taxon>
        <taxon>Pseudomonadota</taxon>
        <taxon>Betaproteobacteria</taxon>
        <taxon>Burkholderiales</taxon>
        <taxon>Oxalobacteraceae</taxon>
        <taxon>Telluria group</taxon>
        <taxon>Massilia</taxon>
    </lineage>
</organism>